<keyword evidence="2" id="KW-1185">Reference proteome</keyword>
<dbReference type="EMBL" id="JAHFXS010001199">
    <property type="protein sequence ID" value="KAG9978971.1"/>
    <property type="molecule type" value="Genomic_DNA"/>
</dbReference>
<reference evidence="1" key="2">
    <citation type="submission" date="2021-08" db="EMBL/GenBank/DDBJ databases">
        <authorList>
            <person name="Gostincar C."/>
            <person name="Sun X."/>
            <person name="Song Z."/>
            <person name="Gunde-Cimerman N."/>
        </authorList>
    </citation>
    <scope>NUCLEOTIDE SEQUENCE</scope>
    <source>
        <strain evidence="1">EXF-9298</strain>
    </source>
</reference>
<feature type="non-terminal residue" evidence="1">
    <location>
        <position position="383"/>
    </location>
</feature>
<protein>
    <recommendedName>
        <fullName evidence="3">Protein kinase domain-containing protein</fullName>
    </recommendedName>
</protein>
<gene>
    <name evidence="1" type="ORF">KCU98_g9076</name>
</gene>
<dbReference type="InterPro" id="IPR011009">
    <property type="entry name" value="Kinase-like_dom_sf"/>
</dbReference>
<dbReference type="Gene3D" id="1.10.510.10">
    <property type="entry name" value="Transferase(Phosphotransferase) domain 1"/>
    <property type="match status" value="1"/>
</dbReference>
<dbReference type="AlphaFoldDB" id="A0A9P8FNY4"/>
<reference evidence="1" key="1">
    <citation type="journal article" date="2021" name="J Fungi (Basel)">
        <title>Virulence traits and population genomics of the black yeast Aureobasidium melanogenum.</title>
        <authorList>
            <person name="Cernosa A."/>
            <person name="Sun X."/>
            <person name="Gostincar C."/>
            <person name="Fang C."/>
            <person name="Gunde-Cimerman N."/>
            <person name="Song Z."/>
        </authorList>
    </citation>
    <scope>NUCLEOTIDE SEQUENCE</scope>
    <source>
        <strain evidence="1">EXF-9298</strain>
    </source>
</reference>
<comment type="caution">
    <text evidence="1">The sequence shown here is derived from an EMBL/GenBank/DDBJ whole genome shotgun (WGS) entry which is preliminary data.</text>
</comment>
<proteinExistence type="predicted"/>
<sequence>MVAKPPARGYWLAIPESIQALIADSFRKINFAARLSQSTNRKITPGTRWVPAPHVPTQKGFAEGSEGLVNLWCLLDGDDKIVDRLIFKQVHPGAMRYDDPSNWKDGVVGGEPRECVMANAVWAALPDAHKKHVLECLGWGDCRGEPRWRYRLYFEYSAHGDLSTIIRGQKGDPVRTGQKRKADDDEVLLPESFIWYLFESLAKVVLAMDEAGDRQGTVHGDMQELAKINDGVVWEVREGPNTSLSNKTNIWQVGMLIACCMRLNTYLPETNWRGIASSHWETPEAEQLRFRGTKGRRQLRRRRLFHENSRYSNPLINIVERCLRFDPSERPTPETLLRAVRRYMQEPVAGISDYQPIGCVAEDMHRHKLRVILDDKYGISKRL</sequence>
<evidence type="ECO:0008006" key="3">
    <source>
        <dbReference type="Google" id="ProtNLM"/>
    </source>
</evidence>
<dbReference type="SUPFAM" id="SSF56112">
    <property type="entry name" value="Protein kinase-like (PK-like)"/>
    <property type="match status" value="1"/>
</dbReference>
<dbReference type="Proteomes" id="UP000729357">
    <property type="component" value="Unassembled WGS sequence"/>
</dbReference>
<organism evidence="1 2">
    <name type="scientific">Aureobasidium melanogenum</name>
    <name type="common">Aureobasidium pullulans var. melanogenum</name>
    <dbReference type="NCBI Taxonomy" id="46634"/>
    <lineage>
        <taxon>Eukaryota</taxon>
        <taxon>Fungi</taxon>
        <taxon>Dikarya</taxon>
        <taxon>Ascomycota</taxon>
        <taxon>Pezizomycotina</taxon>
        <taxon>Dothideomycetes</taxon>
        <taxon>Dothideomycetidae</taxon>
        <taxon>Dothideales</taxon>
        <taxon>Saccotheciaceae</taxon>
        <taxon>Aureobasidium</taxon>
    </lineage>
</organism>
<name>A0A9P8FNY4_AURME</name>
<accession>A0A9P8FNY4</accession>
<evidence type="ECO:0000313" key="1">
    <source>
        <dbReference type="EMBL" id="KAG9978971.1"/>
    </source>
</evidence>
<evidence type="ECO:0000313" key="2">
    <source>
        <dbReference type="Proteomes" id="UP000729357"/>
    </source>
</evidence>